<feature type="domain" description="Pyruvate kinase C-terminal" evidence="16">
    <location>
        <begin position="352"/>
        <end position="432"/>
    </location>
</feature>
<evidence type="ECO:0000313" key="17">
    <source>
        <dbReference type="EMBL" id="HHQ16507.1"/>
    </source>
</evidence>
<keyword evidence="9" id="KW-0067">ATP-binding</keyword>
<dbReference type="InterPro" id="IPR040442">
    <property type="entry name" value="Pyrv_kinase-like_dom_sf"/>
</dbReference>
<dbReference type="PROSITE" id="PS00110">
    <property type="entry name" value="PYRUVATE_KINASE"/>
    <property type="match status" value="1"/>
</dbReference>
<keyword evidence="12 17" id="KW-0670">Pyruvate</keyword>
<comment type="caution">
    <text evidence="17">The sequence shown here is derived from an EMBL/GenBank/DDBJ whole genome shotgun (WGS) entry which is preliminary data.</text>
</comment>
<dbReference type="InterPro" id="IPR015813">
    <property type="entry name" value="Pyrv/PenolPyrv_kinase-like_dom"/>
</dbReference>
<proteinExistence type="inferred from homology"/>
<gene>
    <name evidence="17" type="primary">pyk</name>
    <name evidence="17" type="ORF">ENM15_06825</name>
</gene>
<dbReference type="GO" id="GO:0016301">
    <property type="term" value="F:kinase activity"/>
    <property type="evidence" value="ECO:0007669"/>
    <property type="project" value="UniProtKB-KW"/>
</dbReference>
<evidence type="ECO:0000256" key="10">
    <source>
        <dbReference type="ARBA" id="ARBA00022842"/>
    </source>
</evidence>
<keyword evidence="10 14" id="KW-0460">Magnesium</keyword>
<dbReference type="EC" id="2.7.1.40" evidence="4 13"/>
<evidence type="ECO:0000256" key="9">
    <source>
        <dbReference type="ARBA" id="ARBA00022840"/>
    </source>
</evidence>
<name>A0A7V5XHD2_9BACT</name>
<dbReference type="Pfam" id="PF00224">
    <property type="entry name" value="PK"/>
    <property type="match status" value="1"/>
</dbReference>
<dbReference type="InterPro" id="IPR015795">
    <property type="entry name" value="Pyrv_Knase_C"/>
</dbReference>
<dbReference type="InterPro" id="IPR011037">
    <property type="entry name" value="Pyrv_Knase-like_insert_dom_sf"/>
</dbReference>
<dbReference type="GO" id="GO:0000287">
    <property type="term" value="F:magnesium ion binding"/>
    <property type="evidence" value="ECO:0007669"/>
    <property type="project" value="UniProtKB-UniRule"/>
</dbReference>
<dbReference type="AlphaFoldDB" id="A0A7V5XHD2"/>
<dbReference type="SUPFAM" id="SSF50800">
    <property type="entry name" value="PK beta-barrel domain-like"/>
    <property type="match status" value="1"/>
</dbReference>
<dbReference type="EMBL" id="DRWR01000113">
    <property type="protein sequence ID" value="HHQ16507.1"/>
    <property type="molecule type" value="Genomic_DNA"/>
</dbReference>
<evidence type="ECO:0000256" key="3">
    <source>
        <dbReference type="ARBA" id="ARBA00008663"/>
    </source>
</evidence>
<evidence type="ECO:0000256" key="7">
    <source>
        <dbReference type="ARBA" id="ARBA00022741"/>
    </source>
</evidence>
<evidence type="ECO:0000256" key="12">
    <source>
        <dbReference type="ARBA" id="ARBA00023317"/>
    </source>
</evidence>
<dbReference type="SUPFAM" id="SSF52935">
    <property type="entry name" value="PK C-terminal domain-like"/>
    <property type="match status" value="1"/>
</dbReference>
<comment type="similarity">
    <text evidence="3 14">Belongs to the pyruvate kinase family.</text>
</comment>
<protein>
    <recommendedName>
        <fullName evidence="4 13">Pyruvate kinase</fullName>
        <ecNumber evidence="4 13">2.7.1.40</ecNumber>
    </recommendedName>
</protein>
<evidence type="ECO:0000256" key="14">
    <source>
        <dbReference type="RuleBase" id="RU000504"/>
    </source>
</evidence>
<evidence type="ECO:0000256" key="4">
    <source>
        <dbReference type="ARBA" id="ARBA00012142"/>
    </source>
</evidence>
<evidence type="ECO:0000259" key="15">
    <source>
        <dbReference type="Pfam" id="PF00224"/>
    </source>
</evidence>
<keyword evidence="11 14" id="KW-0324">Glycolysis</keyword>
<dbReference type="NCBIfam" id="TIGR01064">
    <property type="entry name" value="pyruv_kin"/>
    <property type="match status" value="1"/>
</dbReference>
<keyword evidence="8 14" id="KW-0418">Kinase</keyword>
<comment type="catalytic activity">
    <reaction evidence="14">
        <text>pyruvate + ATP = phosphoenolpyruvate + ADP + H(+)</text>
        <dbReference type="Rhea" id="RHEA:18157"/>
        <dbReference type="ChEBI" id="CHEBI:15361"/>
        <dbReference type="ChEBI" id="CHEBI:15378"/>
        <dbReference type="ChEBI" id="CHEBI:30616"/>
        <dbReference type="ChEBI" id="CHEBI:58702"/>
        <dbReference type="ChEBI" id="CHEBI:456216"/>
        <dbReference type="EC" id="2.7.1.40"/>
    </reaction>
</comment>
<evidence type="ECO:0000256" key="11">
    <source>
        <dbReference type="ARBA" id="ARBA00023152"/>
    </source>
</evidence>
<evidence type="ECO:0000256" key="13">
    <source>
        <dbReference type="NCBIfam" id="TIGR01064"/>
    </source>
</evidence>
<dbReference type="FunFam" id="2.40.33.10:FF:000001">
    <property type="entry name" value="Pyruvate kinase"/>
    <property type="match status" value="1"/>
</dbReference>
<dbReference type="Gene3D" id="3.20.20.60">
    <property type="entry name" value="Phosphoenolpyruvate-binding domains"/>
    <property type="match status" value="1"/>
</dbReference>
<dbReference type="Gene3D" id="2.40.33.10">
    <property type="entry name" value="PK beta-barrel domain-like"/>
    <property type="match status" value="1"/>
</dbReference>
<evidence type="ECO:0000256" key="6">
    <source>
        <dbReference type="ARBA" id="ARBA00022723"/>
    </source>
</evidence>
<dbReference type="GO" id="GO:0004743">
    <property type="term" value="F:pyruvate kinase activity"/>
    <property type="evidence" value="ECO:0007669"/>
    <property type="project" value="UniProtKB-UniRule"/>
</dbReference>
<evidence type="ECO:0000259" key="16">
    <source>
        <dbReference type="Pfam" id="PF02887"/>
    </source>
</evidence>
<dbReference type="GO" id="GO:0005524">
    <property type="term" value="F:ATP binding"/>
    <property type="evidence" value="ECO:0007669"/>
    <property type="project" value="UniProtKB-KW"/>
</dbReference>
<dbReference type="InterPro" id="IPR036918">
    <property type="entry name" value="Pyrv_Knase_C_sf"/>
</dbReference>
<dbReference type="Pfam" id="PF02887">
    <property type="entry name" value="PK_C"/>
    <property type="match status" value="1"/>
</dbReference>
<dbReference type="Gene3D" id="3.40.1380.20">
    <property type="entry name" value="Pyruvate kinase, C-terminal domain"/>
    <property type="match status" value="2"/>
</dbReference>
<accession>A0A7V5XHD2</accession>
<dbReference type="InterPro" id="IPR018209">
    <property type="entry name" value="Pyrv_Knase_AS"/>
</dbReference>
<reference evidence="17" key="1">
    <citation type="journal article" date="2020" name="mSystems">
        <title>Genome- and Community-Level Interaction Insights into Carbon Utilization and Element Cycling Functions of Hydrothermarchaeota in Hydrothermal Sediment.</title>
        <authorList>
            <person name="Zhou Z."/>
            <person name="Liu Y."/>
            <person name="Xu W."/>
            <person name="Pan J."/>
            <person name="Luo Z.H."/>
            <person name="Li M."/>
        </authorList>
    </citation>
    <scope>NUCLEOTIDE SEQUENCE [LARGE SCALE GENOMIC DNA]</scope>
    <source>
        <strain evidence="17">SpSt-106</strain>
    </source>
</reference>
<dbReference type="PRINTS" id="PR01050">
    <property type="entry name" value="PYRUVTKNASE"/>
</dbReference>
<dbReference type="InterPro" id="IPR015793">
    <property type="entry name" value="Pyrv_Knase_brl"/>
</dbReference>
<feature type="domain" description="Pyruvate kinase barrel" evidence="15">
    <location>
        <begin position="6"/>
        <end position="325"/>
    </location>
</feature>
<evidence type="ECO:0000256" key="5">
    <source>
        <dbReference type="ARBA" id="ARBA00022679"/>
    </source>
</evidence>
<evidence type="ECO:0000256" key="2">
    <source>
        <dbReference type="ARBA" id="ARBA00004997"/>
    </source>
</evidence>
<keyword evidence="7" id="KW-0547">Nucleotide-binding</keyword>
<comment type="cofactor">
    <cofactor evidence="1">
        <name>K(+)</name>
        <dbReference type="ChEBI" id="CHEBI:29103"/>
    </cofactor>
</comment>
<dbReference type="NCBIfam" id="NF004491">
    <property type="entry name" value="PRK05826.1"/>
    <property type="match status" value="1"/>
</dbReference>
<dbReference type="SUPFAM" id="SSF51621">
    <property type="entry name" value="Phosphoenolpyruvate/pyruvate domain"/>
    <property type="match status" value="1"/>
</dbReference>
<sequence>MEFPEHKTKIVCTIGPASSTEEVLERLLKTGMNVARLNFAHGTLESHREVIKRIRKVSSKLNLPCMILGDLPGPKIRIGKLQKEPLYLTKGESIILTTKESTYSEKKIHVNYDKLPESVSVGSVIYINDGFIQLQVEEVLDYEIRCTVLIGGELLSGKGLNLPGAKLYVEPVTAKDFEFIEFSLNEGIDAIGVSFVERAEDIRKVKKFAEAKGSFVYVVAKIERAEALENIDEIVEAADAIMIARGDLGVQIPLEDVPSVQKKLIHKANLMAKPVIIATQMLISMTQNIRPTRAEVSDVANAILDGADALMLSEETAIGRYPVESTAMLVRIASSTERQRKEINSLTDLSNISKFKPDCWILVICSNEKVRNFLTLSYGVIPLLLENKDEVIDDATVRAIVDEIGGQKDTKVVLTEITSPEHPNFIDSLKIITLKYTEQKTKE</sequence>
<keyword evidence="6" id="KW-0479">Metal-binding</keyword>
<keyword evidence="5 14" id="KW-0808">Transferase</keyword>
<comment type="pathway">
    <text evidence="2 14">Carbohydrate degradation; glycolysis; pyruvate from D-glyceraldehyde 3-phosphate: step 5/5.</text>
</comment>
<evidence type="ECO:0000256" key="8">
    <source>
        <dbReference type="ARBA" id="ARBA00022777"/>
    </source>
</evidence>
<dbReference type="InterPro" id="IPR015806">
    <property type="entry name" value="Pyrv_Knase_insert_dom_sf"/>
</dbReference>
<dbReference type="PANTHER" id="PTHR11817">
    <property type="entry name" value="PYRUVATE KINASE"/>
    <property type="match status" value="1"/>
</dbReference>
<dbReference type="UniPathway" id="UPA00109">
    <property type="reaction ID" value="UER00188"/>
</dbReference>
<evidence type="ECO:0000256" key="1">
    <source>
        <dbReference type="ARBA" id="ARBA00001958"/>
    </source>
</evidence>
<dbReference type="InterPro" id="IPR001697">
    <property type="entry name" value="Pyr_Knase"/>
</dbReference>
<dbReference type="GO" id="GO:0030955">
    <property type="term" value="F:potassium ion binding"/>
    <property type="evidence" value="ECO:0007669"/>
    <property type="project" value="UniProtKB-UniRule"/>
</dbReference>
<organism evidence="17">
    <name type="scientific">Thermodesulfobacterium geofontis</name>
    <dbReference type="NCBI Taxonomy" id="1295609"/>
    <lineage>
        <taxon>Bacteria</taxon>
        <taxon>Pseudomonadati</taxon>
        <taxon>Thermodesulfobacteriota</taxon>
        <taxon>Thermodesulfobacteria</taxon>
        <taxon>Thermodesulfobacteriales</taxon>
        <taxon>Thermodesulfobacteriaceae</taxon>
        <taxon>Thermodesulfobacterium</taxon>
    </lineage>
</organism>